<dbReference type="Proteomes" id="UP000280099">
    <property type="component" value="Unassembled WGS sequence"/>
</dbReference>
<protein>
    <submittedName>
        <fullName evidence="1">Uncharacterized protein</fullName>
    </submittedName>
</protein>
<gene>
    <name evidence="1" type="ORF">DES31_1290</name>
</gene>
<evidence type="ECO:0000313" key="1">
    <source>
        <dbReference type="EMBL" id="RKR71937.1"/>
    </source>
</evidence>
<reference evidence="1 2" key="1">
    <citation type="submission" date="2018-10" db="EMBL/GenBank/DDBJ databases">
        <title>Genomic Encyclopedia of Type Strains, Phase IV (KMG-IV): sequencing the most valuable type-strain genomes for metagenomic binning, comparative biology and taxonomic classification.</title>
        <authorList>
            <person name="Goeker M."/>
        </authorList>
    </citation>
    <scope>NUCLEOTIDE SEQUENCE [LARGE SCALE GENOMIC DNA]</scope>
    <source>
        <strain evidence="1 2">DSM 23800</strain>
    </source>
</reference>
<dbReference type="SUPFAM" id="SSF53756">
    <property type="entry name" value="UDP-Glycosyltransferase/glycogen phosphorylase"/>
    <property type="match status" value="1"/>
</dbReference>
<name>A0A420XGG5_9PAST</name>
<keyword evidence="2" id="KW-1185">Reference proteome</keyword>
<dbReference type="Pfam" id="PF20471">
    <property type="entry name" value="DUF6716"/>
    <property type="match status" value="1"/>
</dbReference>
<dbReference type="RefSeq" id="WP_121123216.1">
    <property type="nucleotide sequence ID" value="NZ_CP016604.1"/>
</dbReference>
<dbReference type="AlphaFoldDB" id="A0A420XGG5"/>
<comment type="caution">
    <text evidence="1">The sequence shown here is derived from an EMBL/GenBank/DDBJ whole genome shotgun (WGS) entry which is preliminary data.</text>
</comment>
<dbReference type="EMBL" id="RBJC01000006">
    <property type="protein sequence ID" value="RKR71937.1"/>
    <property type="molecule type" value="Genomic_DNA"/>
</dbReference>
<organism evidence="1 2">
    <name type="scientific">Otariodibacter oris</name>
    <dbReference type="NCBI Taxonomy" id="1032623"/>
    <lineage>
        <taxon>Bacteria</taxon>
        <taxon>Pseudomonadati</taxon>
        <taxon>Pseudomonadota</taxon>
        <taxon>Gammaproteobacteria</taxon>
        <taxon>Pasteurellales</taxon>
        <taxon>Pasteurellaceae</taxon>
        <taxon>Otariodibacter</taxon>
    </lineage>
</organism>
<dbReference type="InterPro" id="IPR046561">
    <property type="entry name" value="DUF6716"/>
</dbReference>
<sequence>MKKILIIVTYDSFLKAGINIASRLKGFSIDVAIQNVKKNQLSLRQLNESKIANFNIVELNFSTLDQYNIVMLSMGNSSFRKFIVQYYDFFSNTDLHRPLLISIFPGVIFGQVDSIISRINSDIVIANNQADVELIEKMARTYNNNLKVLNYGIVNINQNFLRERNRNKEENIVFIDQVRIPNLYHEREYVVDNLIELAKSNPEKNIIIKTRVNAKEITVHIDKYPYFDILKHKVVPSNLYISSESIDSLYHKMDFCISFSSTVIFEALYYGIPCGVIKDLGIREDFSNKYFLDSGLLMSFSEIKAGIRRKVDINWFDNYVVFDHDRDKVLQELIDSSLKNKQNENMSISSEPLFCGAFRDEYNKELKVSKKKSDNMIFKFFSKIGMVFFNKFKF</sequence>
<accession>A0A420XGG5</accession>
<proteinExistence type="predicted"/>
<evidence type="ECO:0000313" key="2">
    <source>
        <dbReference type="Proteomes" id="UP000280099"/>
    </source>
</evidence>
<dbReference type="OrthoDB" id="5690979at2"/>